<name>A0A9P9EET3_9PLEO</name>
<proteinExistence type="predicted"/>
<evidence type="ECO:0000256" key="2">
    <source>
        <dbReference type="SAM" id="SignalP"/>
    </source>
</evidence>
<keyword evidence="1" id="KW-1133">Transmembrane helix</keyword>
<keyword evidence="2" id="KW-0732">Signal</keyword>
<accession>A0A9P9EET3</accession>
<gene>
    <name evidence="3" type="ORF">B0J11DRAFT_155527</name>
</gene>
<evidence type="ECO:0000313" key="3">
    <source>
        <dbReference type="EMBL" id="KAH7135236.1"/>
    </source>
</evidence>
<organism evidence="3 4">
    <name type="scientific">Dendryphion nanum</name>
    <dbReference type="NCBI Taxonomy" id="256645"/>
    <lineage>
        <taxon>Eukaryota</taxon>
        <taxon>Fungi</taxon>
        <taxon>Dikarya</taxon>
        <taxon>Ascomycota</taxon>
        <taxon>Pezizomycotina</taxon>
        <taxon>Dothideomycetes</taxon>
        <taxon>Pleosporomycetidae</taxon>
        <taxon>Pleosporales</taxon>
        <taxon>Torulaceae</taxon>
        <taxon>Dendryphion</taxon>
    </lineage>
</organism>
<comment type="caution">
    <text evidence="3">The sequence shown here is derived from an EMBL/GenBank/DDBJ whole genome shotgun (WGS) entry which is preliminary data.</text>
</comment>
<dbReference type="AlphaFoldDB" id="A0A9P9EET3"/>
<reference evidence="3" key="1">
    <citation type="journal article" date="2021" name="Nat. Commun.">
        <title>Genetic determinants of endophytism in the Arabidopsis root mycobiome.</title>
        <authorList>
            <person name="Mesny F."/>
            <person name="Miyauchi S."/>
            <person name="Thiergart T."/>
            <person name="Pickel B."/>
            <person name="Atanasova L."/>
            <person name="Karlsson M."/>
            <person name="Huettel B."/>
            <person name="Barry K.W."/>
            <person name="Haridas S."/>
            <person name="Chen C."/>
            <person name="Bauer D."/>
            <person name="Andreopoulos W."/>
            <person name="Pangilinan J."/>
            <person name="LaButti K."/>
            <person name="Riley R."/>
            <person name="Lipzen A."/>
            <person name="Clum A."/>
            <person name="Drula E."/>
            <person name="Henrissat B."/>
            <person name="Kohler A."/>
            <person name="Grigoriev I.V."/>
            <person name="Martin F.M."/>
            <person name="Hacquard S."/>
        </authorList>
    </citation>
    <scope>NUCLEOTIDE SEQUENCE</scope>
    <source>
        <strain evidence="3">MPI-CAGE-CH-0243</strain>
    </source>
</reference>
<keyword evidence="4" id="KW-1185">Reference proteome</keyword>
<feature type="chain" id="PRO_5040239798" evidence="2">
    <location>
        <begin position="23"/>
        <end position="162"/>
    </location>
</feature>
<dbReference type="EMBL" id="JAGMWT010000002">
    <property type="protein sequence ID" value="KAH7135236.1"/>
    <property type="molecule type" value="Genomic_DNA"/>
</dbReference>
<dbReference type="OrthoDB" id="3438213at2759"/>
<feature type="signal peptide" evidence="2">
    <location>
        <begin position="1"/>
        <end position="22"/>
    </location>
</feature>
<feature type="transmembrane region" description="Helical" evidence="1">
    <location>
        <begin position="143"/>
        <end position="161"/>
    </location>
</feature>
<protein>
    <submittedName>
        <fullName evidence="3">Uncharacterized protein</fullName>
    </submittedName>
</protein>
<evidence type="ECO:0000256" key="1">
    <source>
        <dbReference type="SAM" id="Phobius"/>
    </source>
</evidence>
<keyword evidence="1" id="KW-0812">Transmembrane</keyword>
<dbReference type="Proteomes" id="UP000700596">
    <property type="component" value="Unassembled WGS sequence"/>
</dbReference>
<sequence length="162" mass="17856">MLNSLLTPALLILSLFHTTVLAGIEQDIAGPLLVPRQQAVFNNAPECLDYARIANLSTVGTNSTLRSAYLQSSSTGTLYDKRMFTDAQLKLPALTANATLNAQCQNWTAIALVESDRNYSQRVVLQFNNVLEQPQAIKAGPELLAILAFIFFIFFGVWCFMP</sequence>
<evidence type="ECO:0000313" key="4">
    <source>
        <dbReference type="Proteomes" id="UP000700596"/>
    </source>
</evidence>
<keyword evidence="1" id="KW-0472">Membrane</keyword>